<proteinExistence type="predicted"/>
<dbReference type="InterPro" id="IPR051680">
    <property type="entry name" value="ATP-dep_Glu-Cys_Ligase-2"/>
</dbReference>
<name>A0A1B1Y604_9FLAO</name>
<dbReference type="EMBL" id="CP014224">
    <property type="protein sequence ID" value="ANW96179.1"/>
    <property type="molecule type" value="Genomic_DNA"/>
</dbReference>
<keyword evidence="3" id="KW-1185">Reference proteome</keyword>
<organism evidence="2 3">
    <name type="scientific">Wenyingzhuangia fucanilytica</name>
    <dbReference type="NCBI Taxonomy" id="1790137"/>
    <lineage>
        <taxon>Bacteria</taxon>
        <taxon>Pseudomonadati</taxon>
        <taxon>Bacteroidota</taxon>
        <taxon>Flavobacteriia</taxon>
        <taxon>Flavobacteriales</taxon>
        <taxon>Flavobacteriaceae</taxon>
        <taxon>Wenyingzhuangia</taxon>
    </lineage>
</organism>
<gene>
    <name evidence="2" type="ORF">AXE80_07765</name>
</gene>
<sequence>MLARVANNLFWMGRYLERTEHIARFINVNYFSSLDASNDVSQSRQFVLKSILYMVNDVVHNNDDVIDEKEVLYDVGLNPENPFSVLSCFKYARVNASGSRDLLSIELFESINSLHHYITNYSAEHFTNAGLDEFTSYVTKEVAALRGKIIETLMHDEAYAIISLGINLERASQVIRIINTKYIDAKSSKSELHGDFNTSYEWITLLKCIQSFDMMRRYYKKTPKSADTLDFLILNPLCTKSVVRCLNNAAKNIKILTRNEAKGGTSYLINKTRCEYNYKTIDEVEGRFADCIEDIMDKLNIITASIEKEFFSY</sequence>
<dbReference type="InterPro" id="IPR007296">
    <property type="entry name" value="DUF403"/>
</dbReference>
<dbReference type="KEGG" id="wfu:AXE80_07765"/>
<protein>
    <recommendedName>
        <fullName evidence="1">DUF403 domain-containing protein</fullName>
    </recommendedName>
</protein>
<evidence type="ECO:0000313" key="3">
    <source>
        <dbReference type="Proteomes" id="UP000092967"/>
    </source>
</evidence>
<dbReference type="Pfam" id="PF04168">
    <property type="entry name" value="Alpha-E"/>
    <property type="match status" value="1"/>
</dbReference>
<accession>A0A1B1Y604</accession>
<dbReference type="AlphaFoldDB" id="A0A1B1Y604"/>
<dbReference type="OrthoDB" id="9803532at2"/>
<feature type="domain" description="DUF403" evidence="1">
    <location>
        <begin position="1"/>
        <end position="311"/>
    </location>
</feature>
<dbReference type="STRING" id="1790137.AXE80_07765"/>
<dbReference type="RefSeq" id="WP_068826037.1">
    <property type="nucleotide sequence ID" value="NZ_CP014224.1"/>
</dbReference>
<evidence type="ECO:0000313" key="2">
    <source>
        <dbReference type="EMBL" id="ANW96179.1"/>
    </source>
</evidence>
<reference evidence="2 3" key="1">
    <citation type="submission" date="2016-02" db="EMBL/GenBank/DDBJ databases">
        <authorList>
            <person name="Wen L."/>
            <person name="He K."/>
            <person name="Yang H."/>
        </authorList>
    </citation>
    <scope>NUCLEOTIDE SEQUENCE [LARGE SCALE GENOMIC DNA]</scope>
    <source>
        <strain evidence="2 3">CZ1127</strain>
    </source>
</reference>
<evidence type="ECO:0000259" key="1">
    <source>
        <dbReference type="Pfam" id="PF04168"/>
    </source>
</evidence>
<dbReference type="PANTHER" id="PTHR34595:SF7">
    <property type="entry name" value="SLL1039 PROTEIN"/>
    <property type="match status" value="1"/>
</dbReference>
<dbReference type="PANTHER" id="PTHR34595">
    <property type="entry name" value="BLR5612 PROTEIN"/>
    <property type="match status" value="1"/>
</dbReference>
<dbReference type="Proteomes" id="UP000092967">
    <property type="component" value="Chromosome"/>
</dbReference>